<dbReference type="InterPro" id="IPR000490">
    <property type="entry name" value="Glyco_hydro_17"/>
</dbReference>
<proteinExistence type="inferred from homology"/>
<keyword evidence="9" id="KW-0325">Glycoprotein</keyword>
<evidence type="ECO:0000256" key="6">
    <source>
        <dbReference type="ARBA" id="ARBA00022801"/>
    </source>
</evidence>
<dbReference type="PANTHER" id="PTHR32227">
    <property type="entry name" value="GLUCAN ENDO-1,3-BETA-GLUCOSIDASE BG1-RELATED-RELATED"/>
    <property type="match status" value="1"/>
</dbReference>
<dbReference type="FunFam" id="1.20.58.1040:FF:000001">
    <property type="entry name" value="Glucan endo-1,3-beta-glucosidase 4"/>
    <property type="match status" value="1"/>
</dbReference>
<feature type="signal peptide" evidence="12">
    <location>
        <begin position="1"/>
        <end position="23"/>
    </location>
</feature>
<keyword evidence="4" id="KW-0336">GPI-anchor</keyword>
<dbReference type="Pfam" id="PF00332">
    <property type="entry name" value="Glyco_hydro_17"/>
    <property type="match status" value="1"/>
</dbReference>
<dbReference type="EMBL" id="BQKI01000018">
    <property type="protein sequence ID" value="GJN11485.1"/>
    <property type="molecule type" value="Genomic_DNA"/>
</dbReference>
<keyword evidence="15" id="KW-1185">Reference proteome</keyword>
<dbReference type="SMART" id="SM00768">
    <property type="entry name" value="X8"/>
    <property type="match status" value="2"/>
</dbReference>
<evidence type="ECO:0000256" key="10">
    <source>
        <dbReference type="ARBA" id="ARBA00023295"/>
    </source>
</evidence>
<evidence type="ECO:0000256" key="3">
    <source>
        <dbReference type="ARBA" id="ARBA00022475"/>
    </source>
</evidence>
<dbReference type="GO" id="GO:0004553">
    <property type="term" value="F:hydrolase activity, hydrolyzing O-glycosyl compounds"/>
    <property type="evidence" value="ECO:0007669"/>
    <property type="project" value="InterPro"/>
</dbReference>
<dbReference type="Gene3D" id="3.20.20.80">
    <property type="entry name" value="Glycosidases"/>
    <property type="match status" value="1"/>
</dbReference>
<feature type="domain" description="X8" evidence="13">
    <location>
        <begin position="482"/>
        <end position="573"/>
    </location>
</feature>
<evidence type="ECO:0000256" key="8">
    <source>
        <dbReference type="ARBA" id="ARBA00023157"/>
    </source>
</evidence>
<dbReference type="Pfam" id="PF07983">
    <property type="entry name" value="X8"/>
    <property type="match status" value="2"/>
</dbReference>
<comment type="similarity">
    <text evidence="2 11">Belongs to the glycosyl hydrolase 17 family.</text>
</comment>
<feature type="domain" description="X8" evidence="13">
    <location>
        <begin position="374"/>
        <end position="458"/>
    </location>
</feature>
<reference evidence="14" key="1">
    <citation type="journal article" date="2018" name="DNA Res.">
        <title>Multiple hybrid de novo genome assembly of finger millet, an orphan allotetraploid crop.</title>
        <authorList>
            <person name="Hatakeyama M."/>
            <person name="Aluri S."/>
            <person name="Balachadran M.T."/>
            <person name="Sivarajan S.R."/>
            <person name="Patrignani A."/>
            <person name="Gruter S."/>
            <person name="Poveda L."/>
            <person name="Shimizu-Inatsugi R."/>
            <person name="Baeten J."/>
            <person name="Francoijs K.J."/>
            <person name="Nataraja K.N."/>
            <person name="Reddy Y.A.N."/>
            <person name="Phadnis S."/>
            <person name="Ravikumar R.L."/>
            <person name="Schlapbach R."/>
            <person name="Sreeman S.M."/>
            <person name="Shimizu K.K."/>
        </authorList>
    </citation>
    <scope>NUCLEOTIDE SEQUENCE</scope>
</reference>
<organism evidence="14 15">
    <name type="scientific">Eleusine coracana subsp. coracana</name>
    <dbReference type="NCBI Taxonomy" id="191504"/>
    <lineage>
        <taxon>Eukaryota</taxon>
        <taxon>Viridiplantae</taxon>
        <taxon>Streptophyta</taxon>
        <taxon>Embryophyta</taxon>
        <taxon>Tracheophyta</taxon>
        <taxon>Spermatophyta</taxon>
        <taxon>Magnoliopsida</taxon>
        <taxon>Liliopsida</taxon>
        <taxon>Poales</taxon>
        <taxon>Poaceae</taxon>
        <taxon>PACMAD clade</taxon>
        <taxon>Chloridoideae</taxon>
        <taxon>Cynodonteae</taxon>
        <taxon>Eleusininae</taxon>
        <taxon>Eleusine</taxon>
    </lineage>
</organism>
<keyword evidence="7" id="KW-0472">Membrane</keyword>
<dbReference type="AlphaFoldDB" id="A0AAV5DNL6"/>
<evidence type="ECO:0000256" key="2">
    <source>
        <dbReference type="ARBA" id="ARBA00008773"/>
    </source>
</evidence>
<keyword evidence="5 12" id="KW-0732">Signal</keyword>
<keyword evidence="10" id="KW-0326">Glycosidase</keyword>
<dbReference type="GO" id="GO:0005975">
    <property type="term" value="P:carbohydrate metabolic process"/>
    <property type="evidence" value="ECO:0007669"/>
    <property type="project" value="InterPro"/>
</dbReference>
<evidence type="ECO:0000256" key="9">
    <source>
        <dbReference type="ARBA" id="ARBA00023180"/>
    </source>
</evidence>
<keyword evidence="6" id="KW-0378">Hydrolase</keyword>
<name>A0AAV5DNL6_ELECO</name>
<evidence type="ECO:0000256" key="1">
    <source>
        <dbReference type="ARBA" id="ARBA00004609"/>
    </source>
</evidence>
<comment type="subcellular location">
    <subcellularLocation>
        <location evidence="1">Cell membrane</location>
        <topology evidence="1">Lipid-anchor</topology>
        <topology evidence="1">GPI-anchor</topology>
    </subcellularLocation>
</comment>
<sequence>MALARFLIVLLGVPLLLFSFAEAGEVGVSYGRVANDLPQDQAQVAKLLKDNGITMVRIYDADRDVLLSLANTGIKVMVMLPNKDLASGAASDPSSALDWVRNNVAAYLPATKITAIAVGNEVFVERSDLNSQLVQFMTNVQAALAQLGLADTVKVTTPIAFSAVTDTFPPSNGRFVDDVAESVMRPMLQFLQQTGSSLAINLYPYIAELDNPTQVRNDYALGNYVAGVPADGVTYHSLLDAELDATYAAMAKLGFSGSRRRLLATGVKVYVTETGRPSRGGVHGGRRLLAAGDGGDPITVANAQTYNNYVINRVLAGNTGTPQHPDADMDVFIFALFNENGKAGGEMEQNFGLFYPNMTKVYQFDFHGGALTETWCVANPAVGDARLQAALDFACGQGGADCSAIQAGATCFWPNTKAAHASYAFNDYYQRNGRAPGTCDFAGAASIVNKAPADLIHFSHLSWILLTDLTMYSLTEIDICWSWCVANDAVGDVRLQAALDIACGNGADCSAIQPGAKCFRPDTKLDHATYALNSYYQNKGRAAGTCDFNGVGSVVYQPQSESTLVSVVSFCNDHIYIALEKNIMVTLLVF</sequence>
<evidence type="ECO:0000313" key="15">
    <source>
        <dbReference type="Proteomes" id="UP001054889"/>
    </source>
</evidence>
<dbReference type="Gene3D" id="1.20.58.1040">
    <property type="match status" value="2"/>
</dbReference>
<keyword evidence="4" id="KW-0449">Lipoprotein</keyword>
<evidence type="ECO:0000259" key="13">
    <source>
        <dbReference type="SMART" id="SM00768"/>
    </source>
</evidence>
<evidence type="ECO:0000256" key="4">
    <source>
        <dbReference type="ARBA" id="ARBA00022622"/>
    </source>
</evidence>
<evidence type="ECO:0000256" key="5">
    <source>
        <dbReference type="ARBA" id="ARBA00022729"/>
    </source>
</evidence>
<feature type="chain" id="PRO_5043842685" description="X8 domain-containing protein" evidence="12">
    <location>
        <begin position="24"/>
        <end position="590"/>
    </location>
</feature>
<evidence type="ECO:0000256" key="12">
    <source>
        <dbReference type="SAM" id="SignalP"/>
    </source>
</evidence>
<protein>
    <recommendedName>
        <fullName evidence="13">X8 domain-containing protein</fullName>
    </recommendedName>
</protein>
<evidence type="ECO:0000256" key="7">
    <source>
        <dbReference type="ARBA" id="ARBA00023136"/>
    </source>
</evidence>
<comment type="caution">
    <text evidence="14">The sequence shown here is derived from an EMBL/GenBank/DDBJ whole genome shotgun (WGS) entry which is preliminary data.</text>
</comment>
<dbReference type="InterPro" id="IPR017853">
    <property type="entry name" value="GH"/>
</dbReference>
<gene>
    <name evidence="14" type="primary">ga29683</name>
    <name evidence="14" type="ORF">PR202_ga29683</name>
</gene>
<evidence type="ECO:0000256" key="11">
    <source>
        <dbReference type="RuleBase" id="RU004335"/>
    </source>
</evidence>
<dbReference type="Proteomes" id="UP001054889">
    <property type="component" value="Unassembled WGS sequence"/>
</dbReference>
<dbReference type="GO" id="GO:0005886">
    <property type="term" value="C:plasma membrane"/>
    <property type="evidence" value="ECO:0007669"/>
    <property type="project" value="UniProtKB-SubCell"/>
</dbReference>
<dbReference type="InterPro" id="IPR044965">
    <property type="entry name" value="Glyco_hydro_17_plant"/>
</dbReference>
<keyword evidence="3" id="KW-1003">Cell membrane</keyword>
<dbReference type="SUPFAM" id="SSF51445">
    <property type="entry name" value="(Trans)glycosidases"/>
    <property type="match status" value="1"/>
</dbReference>
<evidence type="ECO:0000313" key="14">
    <source>
        <dbReference type="EMBL" id="GJN11485.1"/>
    </source>
</evidence>
<keyword evidence="8" id="KW-1015">Disulfide bond</keyword>
<dbReference type="GO" id="GO:0009506">
    <property type="term" value="C:plasmodesma"/>
    <property type="evidence" value="ECO:0007669"/>
    <property type="project" value="UniProtKB-ARBA"/>
</dbReference>
<dbReference type="GO" id="GO:0098552">
    <property type="term" value="C:side of membrane"/>
    <property type="evidence" value="ECO:0007669"/>
    <property type="project" value="UniProtKB-KW"/>
</dbReference>
<accession>A0AAV5DNL6</accession>
<reference evidence="14" key="2">
    <citation type="submission" date="2021-12" db="EMBL/GenBank/DDBJ databases">
        <title>Resequencing data analysis of finger millet.</title>
        <authorList>
            <person name="Hatakeyama M."/>
            <person name="Aluri S."/>
            <person name="Balachadran M.T."/>
            <person name="Sivarajan S.R."/>
            <person name="Poveda L."/>
            <person name="Shimizu-Inatsugi R."/>
            <person name="Schlapbach R."/>
            <person name="Sreeman S.M."/>
            <person name="Shimizu K.K."/>
        </authorList>
    </citation>
    <scope>NUCLEOTIDE SEQUENCE</scope>
</reference>
<dbReference type="InterPro" id="IPR012946">
    <property type="entry name" value="X8"/>
</dbReference>